<keyword evidence="3 6" id="KW-0812">Transmembrane</keyword>
<dbReference type="EMBL" id="CP008889">
    <property type="protein sequence ID" value="AIF41788.1"/>
    <property type="molecule type" value="Genomic_DNA"/>
</dbReference>
<dbReference type="GeneID" id="41842078"/>
<feature type="domain" description="ABC transmembrane type-1" evidence="7">
    <location>
        <begin position="53"/>
        <end position="234"/>
    </location>
</feature>
<dbReference type="PANTHER" id="PTHR30177:SF4">
    <property type="entry name" value="OSMOPROTECTANT IMPORT PERMEASE PROTEIN OSMW"/>
    <property type="match status" value="1"/>
</dbReference>
<feature type="transmembrane region" description="Helical" evidence="6">
    <location>
        <begin position="12"/>
        <end position="32"/>
    </location>
</feature>
<feature type="transmembrane region" description="Helical" evidence="6">
    <location>
        <begin position="169"/>
        <end position="195"/>
    </location>
</feature>
<dbReference type="InterPro" id="IPR051204">
    <property type="entry name" value="ABC_transp_perm/SBD"/>
</dbReference>
<dbReference type="SUPFAM" id="SSF161098">
    <property type="entry name" value="MetI-like"/>
    <property type="match status" value="1"/>
</dbReference>
<evidence type="ECO:0000256" key="2">
    <source>
        <dbReference type="ARBA" id="ARBA00022448"/>
    </source>
</evidence>
<dbReference type="PANTHER" id="PTHR30177">
    <property type="entry name" value="GLYCINE BETAINE/L-PROLINE TRANSPORT SYSTEM PERMEASE PROTEIN PROW"/>
    <property type="match status" value="1"/>
</dbReference>
<feature type="transmembrane region" description="Helical" evidence="6">
    <location>
        <begin position="215"/>
        <end position="237"/>
    </location>
</feature>
<accession>A0A075JNS2</accession>
<keyword evidence="4 6" id="KW-1133">Transmembrane helix</keyword>
<keyword evidence="2 6" id="KW-0813">Transport</keyword>
<protein>
    <submittedName>
        <fullName evidence="8">ABC transporter permease</fullName>
    </submittedName>
</protein>
<evidence type="ECO:0000256" key="1">
    <source>
        <dbReference type="ARBA" id="ARBA00004141"/>
    </source>
</evidence>
<dbReference type="RefSeq" id="WP_038569781.1">
    <property type="nucleotide sequence ID" value="NZ_CP008889.1"/>
</dbReference>
<keyword evidence="9" id="KW-1185">Reference proteome</keyword>
<organism evidence="8 9">
    <name type="scientific">Dermacoccus nishinomiyaensis</name>
    <dbReference type="NCBI Taxonomy" id="1274"/>
    <lineage>
        <taxon>Bacteria</taxon>
        <taxon>Bacillati</taxon>
        <taxon>Actinomycetota</taxon>
        <taxon>Actinomycetes</taxon>
        <taxon>Micrococcales</taxon>
        <taxon>Dermacoccaceae</taxon>
        <taxon>Dermacoccus</taxon>
    </lineage>
</organism>
<evidence type="ECO:0000256" key="3">
    <source>
        <dbReference type="ARBA" id="ARBA00022692"/>
    </source>
</evidence>
<evidence type="ECO:0000256" key="4">
    <source>
        <dbReference type="ARBA" id="ARBA00022989"/>
    </source>
</evidence>
<name>A0A075JNS2_9MICO</name>
<proteinExistence type="inferred from homology"/>
<dbReference type="PROSITE" id="PS50928">
    <property type="entry name" value="ABC_TM1"/>
    <property type="match status" value="1"/>
</dbReference>
<evidence type="ECO:0000313" key="9">
    <source>
        <dbReference type="Proteomes" id="UP000027986"/>
    </source>
</evidence>
<dbReference type="GO" id="GO:0031460">
    <property type="term" value="P:glycine betaine transport"/>
    <property type="evidence" value="ECO:0007669"/>
    <property type="project" value="TreeGrafter"/>
</dbReference>
<sequence length="246" mass="26411">MRKRLGRERFGMIVGLPILILLVGGGWVIWRLNADLDDIEARQLEWSLLGTLFWQHLKVTAAAAVAVLVTAIPLGVLLTRPTFRRFSGPVIAIANAGQATPVIGLIVLLAMWIAFDFWTAVLALAIYAFLPVLRNTMVGLQQVDQTLVEAARGMGMSQMATLLRIEMPLAAPIIMAGVRTALVLVAGTASFAAFINAGGLGELITTGIKLFRYPVLVSGGILIALLALAFEWAGRLLEALLTPKGM</sequence>
<dbReference type="OrthoDB" id="9801163at2"/>
<dbReference type="HOGENOM" id="CLU_046113_7_0_11"/>
<comment type="similarity">
    <text evidence="6">Belongs to the binding-protein-dependent transport system permease family.</text>
</comment>
<evidence type="ECO:0000259" key="7">
    <source>
        <dbReference type="PROSITE" id="PS50928"/>
    </source>
</evidence>
<dbReference type="CDD" id="cd06261">
    <property type="entry name" value="TM_PBP2"/>
    <property type="match status" value="1"/>
</dbReference>
<dbReference type="eggNOG" id="COG1174">
    <property type="taxonomic scope" value="Bacteria"/>
</dbReference>
<evidence type="ECO:0000256" key="6">
    <source>
        <dbReference type="RuleBase" id="RU363032"/>
    </source>
</evidence>
<keyword evidence="5 6" id="KW-0472">Membrane</keyword>
<dbReference type="AlphaFoldDB" id="A0A075JNS2"/>
<dbReference type="Gene3D" id="1.10.3720.10">
    <property type="entry name" value="MetI-like"/>
    <property type="match status" value="1"/>
</dbReference>
<feature type="transmembrane region" description="Helical" evidence="6">
    <location>
        <begin position="90"/>
        <end position="111"/>
    </location>
</feature>
<feature type="transmembrane region" description="Helical" evidence="6">
    <location>
        <begin position="117"/>
        <end position="133"/>
    </location>
</feature>
<dbReference type="GO" id="GO:0055085">
    <property type="term" value="P:transmembrane transport"/>
    <property type="evidence" value="ECO:0007669"/>
    <property type="project" value="InterPro"/>
</dbReference>
<dbReference type="GO" id="GO:0005886">
    <property type="term" value="C:plasma membrane"/>
    <property type="evidence" value="ECO:0007669"/>
    <property type="project" value="UniProtKB-SubCell"/>
</dbReference>
<dbReference type="InterPro" id="IPR000515">
    <property type="entry name" value="MetI-like"/>
</dbReference>
<gene>
    <name evidence="8" type="ORF">HX89_13655</name>
</gene>
<dbReference type="Pfam" id="PF00528">
    <property type="entry name" value="BPD_transp_1"/>
    <property type="match status" value="1"/>
</dbReference>
<comment type="subcellular location">
    <subcellularLocation>
        <location evidence="6">Cell membrane</location>
        <topology evidence="6">Multi-pass membrane protein</topology>
    </subcellularLocation>
    <subcellularLocation>
        <location evidence="1">Membrane</location>
        <topology evidence="1">Multi-pass membrane protein</topology>
    </subcellularLocation>
</comment>
<dbReference type="KEGG" id="dni:HX89_13655"/>
<reference evidence="8 9" key="1">
    <citation type="submission" date="2014-07" db="EMBL/GenBank/DDBJ databases">
        <title>Genome Sequencing of Dermacoccus nishinomiyaensis.</title>
        <authorList>
            <person name="Hong K.W."/>
            <person name="Chan K.G."/>
        </authorList>
    </citation>
    <scope>NUCLEOTIDE SEQUENCE [LARGE SCALE GENOMIC DNA]</scope>
    <source>
        <strain evidence="8 9">M25</strain>
    </source>
</reference>
<dbReference type="InterPro" id="IPR035906">
    <property type="entry name" value="MetI-like_sf"/>
</dbReference>
<dbReference type="Proteomes" id="UP000027986">
    <property type="component" value="Chromosome"/>
</dbReference>
<evidence type="ECO:0000256" key="5">
    <source>
        <dbReference type="ARBA" id="ARBA00023136"/>
    </source>
</evidence>
<evidence type="ECO:0000313" key="8">
    <source>
        <dbReference type="EMBL" id="AIF41788.1"/>
    </source>
</evidence>
<feature type="transmembrane region" description="Helical" evidence="6">
    <location>
        <begin position="52"/>
        <end position="78"/>
    </location>
</feature>